<dbReference type="Pfam" id="PF00550">
    <property type="entry name" value="PP-binding"/>
    <property type="match status" value="1"/>
</dbReference>
<reference evidence="2 3" key="1">
    <citation type="submission" date="2019-04" db="EMBL/GenBank/DDBJ databases">
        <title>Genome of a novel bacterium Candidatus Jettenia ecosi reconstructed from metagenome of an anammox bioreactor.</title>
        <authorList>
            <person name="Mardanov A.V."/>
            <person name="Beletsky A.V."/>
            <person name="Ravin N.V."/>
            <person name="Botchkova E.A."/>
            <person name="Litti Y.V."/>
            <person name="Nozhevnikova A.N."/>
        </authorList>
    </citation>
    <scope>NUCLEOTIDE SEQUENCE [LARGE SCALE GENOMIC DNA]</scope>
    <source>
        <strain evidence="2">J2</strain>
    </source>
</reference>
<dbReference type="InterPro" id="IPR009081">
    <property type="entry name" value="PP-bd_ACP"/>
</dbReference>
<evidence type="ECO:0000313" key="3">
    <source>
        <dbReference type="Proteomes" id="UP000319783"/>
    </source>
</evidence>
<dbReference type="EMBL" id="SULG01000038">
    <property type="protein sequence ID" value="TLD41731.1"/>
    <property type="molecule type" value="Genomic_DNA"/>
</dbReference>
<dbReference type="AlphaFoldDB" id="A0A533QGD8"/>
<dbReference type="InterPro" id="IPR036736">
    <property type="entry name" value="ACP-like_sf"/>
</dbReference>
<comment type="caution">
    <text evidence="2">The sequence shown here is derived from an EMBL/GenBank/DDBJ whole genome shotgun (WGS) entry which is preliminary data.</text>
</comment>
<dbReference type="SUPFAM" id="SSF47336">
    <property type="entry name" value="ACP-like"/>
    <property type="match status" value="1"/>
</dbReference>
<feature type="domain" description="Carrier" evidence="1">
    <location>
        <begin position="2"/>
        <end position="83"/>
    </location>
</feature>
<evidence type="ECO:0000259" key="1">
    <source>
        <dbReference type="PROSITE" id="PS50075"/>
    </source>
</evidence>
<evidence type="ECO:0000313" key="2">
    <source>
        <dbReference type="EMBL" id="TLD41731.1"/>
    </source>
</evidence>
<protein>
    <submittedName>
        <fullName evidence="2">Acyl carrier protein (ACP1)</fullName>
    </submittedName>
</protein>
<proteinExistence type="predicted"/>
<name>A0A533QGD8_9BACT</name>
<sequence length="83" mass="9502">MYDTIQRLKELLVTRLKLKVGVDKIKDDTPLFGPNSLGLDSIDVLEMIIVIKKEFGVEIMDRETSENIFTSVGSIARYIEENR</sequence>
<gene>
    <name evidence="2" type="ORF">JETT_2026</name>
</gene>
<dbReference type="Gene3D" id="1.10.1200.10">
    <property type="entry name" value="ACP-like"/>
    <property type="match status" value="1"/>
</dbReference>
<dbReference type="PROSITE" id="PS50075">
    <property type="entry name" value="CARRIER"/>
    <property type="match status" value="1"/>
</dbReference>
<dbReference type="Proteomes" id="UP000319783">
    <property type="component" value="Unassembled WGS sequence"/>
</dbReference>
<accession>A0A533QGD8</accession>
<organism evidence="2 3">
    <name type="scientific">Candidatus Jettenia ecosi</name>
    <dbReference type="NCBI Taxonomy" id="2494326"/>
    <lineage>
        <taxon>Bacteria</taxon>
        <taxon>Pseudomonadati</taxon>
        <taxon>Planctomycetota</taxon>
        <taxon>Candidatus Brocadiia</taxon>
        <taxon>Candidatus Brocadiales</taxon>
        <taxon>Candidatus Brocadiaceae</taxon>
        <taxon>Candidatus Jettenia</taxon>
    </lineage>
</organism>